<organism evidence="1 2">
    <name type="scientific">Flammeovirga pacifica</name>
    <dbReference type="NCBI Taxonomy" id="915059"/>
    <lineage>
        <taxon>Bacteria</taxon>
        <taxon>Pseudomonadati</taxon>
        <taxon>Bacteroidota</taxon>
        <taxon>Cytophagia</taxon>
        <taxon>Cytophagales</taxon>
        <taxon>Flammeovirgaceae</taxon>
        <taxon>Flammeovirga</taxon>
    </lineage>
</organism>
<sequence>MTSSLSAQDLEVPSPKRYLEISPLINSYSGDLGRFNQINGGVNAALVFNKPRRGNFRLDFTYMYVQASRLRGADYVPPLEEPIPNDYFQSHTINFSLSYMYNIINKDNFKLYISQGLGLFYYDPMDEEGNKYIENFSDNDRGFYMTRNANETYTNFTMSLPTRLGIMYYFPGNFGVGLSSTFYNPLTDYLDNISDFGTVKGNDNLMSVNFNFHIPLQYQKLKK</sequence>
<dbReference type="AlphaFoldDB" id="A0A1S1YW38"/>
<comment type="caution">
    <text evidence="1">The sequence shown here is derived from an EMBL/GenBank/DDBJ whole genome shotgun (WGS) entry which is preliminary data.</text>
</comment>
<proteinExistence type="predicted"/>
<evidence type="ECO:0000313" key="1">
    <source>
        <dbReference type="EMBL" id="OHX65242.1"/>
    </source>
</evidence>
<gene>
    <name evidence="1" type="ORF">NH26_02175</name>
</gene>
<accession>A0A1S1YW38</accession>
<dbReference type="STRING" id="915059.NH26_02175"/>
<reference evidence="1 2" key="1">
    <citation type="journal article" date="2012" name="Int. J. Syst. Evol. Microbiol.">
        <title>Flammeovirga pacifica sp. nov., isolated from deep-sea sediment.</title>
        <authorList>
            <person name="Xu H."/>
            <person name="Fu Y."/>
            <person name="Yang N."/>
            <person name="Ding Z."/>
            <person name="Lai Q."/>
            <person name="Zeng R."/>
        </authorList>
    </citation>
    <scope>NUCLEOTIDE SEQUENCE [LARGE SCALE GENOMIC DNA]</scope>
    <source>
        <strain evidence="2">DSM 24597 / LMG 26175 / WPAGA1</strain>
    </source>
</reference>
<evidence type="ECO:0008006" key="3">
    <source>
        <dbReference type="Google" id="ProtNLM"/>
    </source>
</evidence>
<protein>
    <recommendedName>
        <fullName evidence="3">Outer membrane protein beta-barrel domain-containing protein</fullName>
    </recommendedName>
</protein>
<dbReference type="Proteomes" id="UP000179797">
    <property type="component" value="Unassembled WGS sequence"/>
</dbReference>
<keyword evidence="2" id="KW-1185">Reference proteome</keyword>
<evidence type="ECO:0000313" key="2">
    <source>
        <dbReference type="Proteomes" id="UP000179797"/>
    </source>
</evidence>
<dbReference type="EMBL" id="JRYR02000001">
    <property type="protein sequence ID" value="OHX65242.1"/>
    <property type="molecule type" value="Genomic_DNA"/>
</dbReference>
<name>A0A1S1YW38_FLAPC</name>